<dbReference type="Pfam" id="PF00172">
    <property type="entry name" value="Zn_clus"/>
    <property type="match status" value="1"/>
</dbReference>
<evidence type="ECO:0000256" key="2">
    <source>
        <dbReference type="ARBA" id="ARBA00022723"/>
    </source>
</evidence>
<dbReference type="PANTHER" id="PTHR31845:SF17">
    <property type="entry name" value="ZN(II)2CYS6 TRANSCRIPTION FACTOR (EUROFUNG)"/>
    <property type="match status" value="1"/>
</dbReference>
<keyword evidence="10" id="KW-1185">Reference proteome</keyword>
<evidence type="ECO:0000256" key="6">
    <source>
        <dbReference type="ARBA" id="ARBA00023242"/>
    </source>
</evidence>
<feature type="compositionally biased region" description="Polar residues" evidence="7">
    <location>
        <begin position="163"/>
        <end position="175"/>
    </location>
</feature>
<accession>A0A1Y2AX94</accession>
<feature type="compositionally biased region" description="Polar residues" evidence="7">
    <location>
        <begin position="212"/>
        <end position="224"/>
    </location>
</feature>
<dbReference type="InterPro" id="IPR001138">
    <property type="entry name" value="Zn2Cys6_DnaBD"/>
</dbReference>
<dbReference type="SUPFAM" id="SSF57701">
    <property type="entry name" value="Zn2/Cys6 DNA-binding domain"/>
    <property type="match status" value="1"/>
</dbReference>
<dbReference type="GO" id="GO:0005634">
    <property type="term" value="C:nucleus"/>
    <property type="evidence" value="ECO:0007669"/>
    <property type="project" value="UniProtKB-SubCell"/>
</dbReference>
<dbReference type="Gene3D" id="4.10.240.10">
    <property type="entry name" value="Zn(2)-C6 fungal-type DNA-binding domain"/>
    <property type="match status" value="1"/>
</dbReference>
<dbReference type="PANTHER" id="PTHR31845">
    <property type="entry name" value="FINGER DOMAIN PROTEIN, PUTATIVE-RELATED"/>
    <property type="match status" value="1"/>
</dbReference>
<sequence>MQPYSGYNAAISSRRDSDYTETRNEYTPEDDDDVIEEHPAGKGDGKGKGETKSDKGEKKGSINRVNRACNNCRRMKMRCVGAEDPPCKRCRNGGLDCVMEKPGRGGEVGEDRIRSLESQVSNIQNTLTDLVSTLRAGMSSNASNGSGQTPGQTQTTPDYGSSVHLTSSHTPQIVQPGQYPIAGTSSATQPGQYPLASSRGFWGSQMVDPSTFAPQSNFDSTPIAGTNFGFPPRQEILLPRGEGSETGSTPSYRNQTSPYNVSDPARPSPSYPGPTSEPALQERRQPPPLPAHTISWPPPRIDPQGASTTKGRHMSLPPSRVGSPEQDDLLDQEEIINPLGVMSNMAGLVEAAVERAREEQSQSSVAGSVPLKRTTSETANAVESGGDATSRPQKKTRFSPTLPHGPIVVELQNLPPTGVSHRGKSRVKRTHIHAYPDVVAEGFVTEDEGRELMRIFYAGSSNFIPCYDPSVDTWEALRVRSPFSITAICMVGARVRDGGGPVSEVQTACRQHAQRIAVGTLFNPVVRIEAVQAMMLLSAFSENGWLPGGHAVRMAVDMGINRSFVHLLRSDMGRGKSREELEEERHLVVHSRVWFCLYLVEHQMAYGMGRPAILREDETIHQCRRLLEHPLSNTSDARLVSTVELMALRAPLHIELTASPDLPIAESTLRRLKQANNDFDAWERYWDRVLSDRFGKGRGDFFRESLIIQRQYAELFVNSQLLRGIRESSDVVNMPNEKRHLAIRAMRNAQKCIEICLRGENYRNGLRYAVHYTHVCAAFAASFLIRIARLFPDELNLKKTAKDVEELATVLSDIPAGRYARSLRLILRRARRAKVIPAASVAPSPKKGALALPGMTPNQSTPAFSPSQLVNPAYYPTPASGTNTGASASPGSLLLHQAGQIINDSPSSATDMFEFDSLFAQETLEKAGLTLGEGDQLPLFLDGQSLGATSGPMEMTPFMGMEQFFLPAEVDNRLGGPSGSTEQGGIGGMDQNPLGGDVWW</sequence>
<dbReference type="STRING" id="71784.A0A1Y2AX94"/>
<dbReference type="CDD" id="cd00067">
    <property type="entry name" value="GAL4"/>
    <property type="match status" value="1"/>
</dbReference>
<gene>
    <name evidence="9" type="ORF">BCR39DRAFT_538919</name>
</gene>
<evidence type="ECO:0000313" key="10">
    <source>
        <dbReference type="Proteomes" id="UP000193986"/>
    </source>
</evidence>
<evidence type="ECO:0000256" key="1">
    <source>
        <dbReference type="ARBA" id="ARBA00004123"/>
    </source>
</evidence>
<organism evidence="9 10">
    <name type="scientific">Naematelia encephala</name>
    <dbReference type="NCBI Taxonomy" id="71784"/>
    <lineage>
        <taxon>Eukaryota</taxon>
        <taxon>Fungi</taxon>
        <taxon>Dikarya</taxon>
        <taxon>Basidiomycota</taxon>
        <taxon>Agaricomycotina</taxon>
        <taxon>Tremellomycetes</taxon>
        <taxon>Tremellales</taxon>
        <taxon>Naemateliaceae</taxon>
        <taxon>Naematelia</taxon>
    </lineage>
</organism>
<dbReference type="EMBL" id="MCFC01000040">
    <property type="protein sequence ID" value="ORY27191.1"/>
    <property type="molecule type" value="Genomic_DNA"/>
</dbReference>
<dbReference type="GO" id="GO:0008270">
    <property type="term" value="F:zinc ion binding"/>
    <property type="evidence" value="ECO:0007669"/>
    <property type="project" value="InterPro"/>
</dbReference>
<feature type="compositionally biased region" description="Basic and acidic residues" evidence="7">
    <location>
        <begin position="36"/>
        <end position="60"/>
    </location>
</feature>
<keyword evidence="3" id="KW-0805">Transcription regulation</keyword>
<feature type="region of interest" description="Disordered" evidence="7">
    <location>
        <begin position="1"/>
        <end position="61"/>
    </location>
</feature>
<feature type="compositionally biased region" description="Basic and acidic residues" evidence="7">
    <location>
        <begin position="13"/>
        <end position="26"/>
    </location>
</feature>
<feature type="compositionally biased region" description="Gly residues" evidence="7">
    <location>
        <begin position="976"/>
        <end position="988"/>
    </location>
</feature>
<dbReference type="PROSITE" id="PS50048">
    <property type="entry name" value="ZN2_CY6_FUNGAL_2"/>
    <property type="match status" value="1"/>
</dbReference>
<proteinExistence type="predicted"/>
<dbReference type="Pfam" id="PF04082">
    <property type="entry name" value="Fungal_trans"/>
    <property type="match status" value="1"/>
</dbReference>
<feature type="region of interest" description="Disordered" evidence="7">
    <location>
        <begin position="973"/>
        <end position="1000"/>
    </location>
</feature>
<feature type="compositionally biased region" description="Polar residues" evidence="7">
    <location>
        <begin position="245"/>
        <end position="260"/>
    </location>
</feature>
<dbReference type="InterPro" id="IPR051089">
    <property type="entry name" value="prtT"/>
</dbReference>
<dbReference type="AlphaFoldDB" id="A0A1Y2AX94"/>
<dbReference type="InParanoid" id="A0A1Y2AX94"/>
<protein>
    <recommendedName>
        <fullName evidence="8">Zn(2)-C6 fungal-type domain-containing protein</fullName>
    </recommendedName>
</protein>
<dbReference type="Proteomes" id="UP000193986">
    <property type="component" value="Unassembled WGS sequence"/>
</dbReference>
<feature type="compositionally biased region" description="Pro residues" evidence="7">
    <location>
        <begin position="286"/>
        <end position="301"/>
    </location>
</feature>
<name>A0A1Y2AX94_9TREE</name>
<dbReference type="OrthoDB" id="4454541at2759"/>
<evidence type="ECO:0000256" key="3">
    <source>
        <dbReference type="ARBA" id="ARBA00023015"/>
    </source>
</evidence>
<dbReference type="PROSITE" id="PS00463">
    <property type="entry name" value="ZN2_CY6_FUNGAL_1"/>
    <property type="match status" value="1"/>
</dbReference>
<comment type="subcellular location">
    <subcellularLocation>
        <location evidence="1">Nucleus</location>
    </subcellularLocation>
</comment>
<feature type="region of interest" description="Disordered" evidence="7">
    <location>
        <begin position="358"/>
        <end position="425"/>
    </location>
</feature>
<keyword evidence="5" id="KW-0804">Transcription</keyword>
<dbReference type="InterPro" id="IPR007219">
    <property type="entry name" value="XnlR_reg_dom"/>
</dbReference>
<dbReference type="GO" id="GO:0000981">
    <property type="term" value="F:DNA-binding transcription factor activity, RNA polymerase II-specific"/>
    <property type="evidence" value="ECO:0007669"/>
    <property type="project" value="InterPro"/>
</dbReference>
<reference evidence="9 10" key="1">
    <citation type="submission" date="2016-07" db="EMBL/GenBank/DDBJ databases">
        <title>Pervasive Adenine N6-methylation of Active Genes in Fungi.</title>
        <authorList>
            <consortium name="DOE Joint Genome Institute"/>
            <person name="Mondo S.J."/>
            <person name="Dannebaum R.O."/>
            <person name="Kuo R.C."/>
            <person name="Labutti K."/>
            <person name="Haridas S."/>
            <person name="Kuo A."/>
            <person name="Salamov A."/>
            <person name="Ahrendt S.R."/>
            <person name="Lipzen A."/>
            <person name="Sullivan W."/>
            <person name="Andreopoulos W.B."/>
            <person name="Clum A."/>
            <person name="Lindquist E."/>
            <person name="Daum C."/>
            <person name="Ramamoorthy G.K."/>
            <person name="Gryganskyi A."/>
            <person name="Culley D."/>
            <person name="Magnuson J.K."/>
            <person name="James T.Y."/>
            <person name="O'Malley M.A."/>
            <person name="Stajich J.E."/>
            <person name="Spatafora J.W."/>
            <person name="Visel A."/>
            <person name="Grigoriev I.V."/>
        </authorList>
    </citation>
    <scope>NUCLEOTIDE SEQUENCE [LARGE SCALE GENOMIC DNA]</scope>
    <source>
        <strain evidence="9 10">68-887.2</strain>
    </source>
</reference>
<comment type="caution">
    <text evidence="9">The sequence shown here is derived from an EMBL/GenBank/DDBJ whole genome shotgun (WGS) entry which is preliminary data.</text>
</comment>
<evidence type="ECO:0000259" key="8">
    <source>
        <dbReference type="PROSITE" id="PS50048"/>
    </source>
</evidence>
<dbReference type="GO" id="GO:0006351">
    <property type="term" value="P:DNA-templated transcription"/>
    <property type="evidence" value="ECO:0007669"/>
    <property type="project" value="InterPro"/>
</dbReference>
<evidence type="ECO:0000256" key="7">
    <source>
        <dbReference type="SAM" id="MobiDB-lite"/>
    </source>
</evidence>
<feature type="domain" description="Zn(2)-C6 fungal-type" evidence="8">
    <location>
        <begin position="68"/>
        <end position="99"/>
    </location>
</feature>
<evidence type="ECO:0000256" key="4">
    <source>
        <dbReference type="ARBA" id="ARBA00023125"/>
    </source>
</evidence>
<dbReference type="InterPro" id="IPR036864">
    <property type="entry name" value="Zn2-C6_fun-type_DNA-bd_sf"/>
</dbReference>
<dbReference type="GO" id="GO:0000976">
    <property type="term" value="F:transcription cis-regulatory region binding"/>
    <property type="evidence" value="ECO:0007669"/>
    <property type="project" value="TreeGrafter"/>
</dbReference>
<dbReference type="SMART" id="SM00066">
    <property type="entry name" value="GAL4"/>
    <property type="match status" value="1"/>
</dbReference>
<feature type="region of interest" description="Disordered" evidence="7">
    <location>
        <begin position="137"/>
        <end position="326"/>
    </location>
</feature>
<keyword evidence="4" id="KW-0238">DNA-binding</keyword>
<evidence type="ECO:0000313" key="9">
    <source>
        <dbReference type="EMBL" id="ORY27191.1"/>
    </source>
</evidence>
<dbReference type="SMART" id="SM00906">
    <property type="entry name" value="Fungal_trans"/>
    <property type="match status" value="1"/>
</dbReference>
<feature type="compositionally biased region" description="Low complexity" evidence="7">
    <location>
        <begin position="137"/>
        <end position="157"/>
    </location>
</feature>
<keyword evidence="6" id="KW-0539">Nucleus</keyword>
<dbReference type="CDD" id="cd12148">
    <property type="entry name" value="fungal_TF_MHR"/>
    <property type="match status" value="1"/>
</dbReference>
<keyword evidence="2" id="KW-0479">Metal-binding</keyword>
<evidence type="ECO:0000256" key="5">
    <source>
        <dbReference type="ARBA" id="ARBA00023163"/>
    </source>
</evidence>